<name>A0A0E9X0C5_ANGAN</name>
<accession>A0A0E9X0C5</accession>
<proteinExistence type="predicted"/>
<evidence type="ECO:0000313" key="1">
    <source>
        <dbReference type="EMBL" id="JAH96197.1"/>
    </source>
</evidence>
<organism evidence="1">
    <name type="scientific">Anguilla anguilla</name>
    <name type="common">European freshwater eel</name>
    <name type="synonym">Muraena anguilla</name>
    <dbReference type="NCBI Taxonomy" id="7936"/>
    <lineage>
        <taxon>Eukaryota</taxon>
        <taxon>Metazoa</taxon>
        <taxon>Chordata</taxon>
        <taxon>Craniata</taxon>
        <taxon>Vertebrata</taxon>
        <taxon>Euteleostomi</taxon>
        <taxon>Actinopterygii</taxon>
        <taxon>Neopterygii</taxon>
        <taxon>Teleostei</taxon>
        <taxon>Anguilliformes</taxon>
        <taxon>Anguillidae</taxon>
        <taxon>Anguilla</taxon>
    </lineage>
</organism>
<dbReference type="AlphaFoldDB" id="A0A0E9X0C5"/>
<reference evidence="1" key="2">
    <citation type="journal article" date="2015" name="Fish Shellfish Immunol.">
        <title>Early steps in the European eel (Anguilla anguilla)-Vibrio vulnificus interaction in the gills: Role of the RtxA13 toxin.</title>
        <authorList>
            <person name="Callol A."/>
            <person name="Pajuelo D."/>
            <person name="Ebbesson L."/>
            <person name="Teles M."/>
            <person name="MacKenzie S."/>
            <person name="Amaro C."/>
        </authorList>
    </citation>
    <scope>NUCLEOTIDE SEQUENCE</scope>
</reference>
<sequence>MHRLSQTTPPTRRLISTQSFLLRQSDDLSKKYLKLETLMRVFTEEKQDKTYLTTPVGHQTFPLTFSEIFYKILLIHFGASNHSISHS</sequence>
<dbReference type="EMBL" id="GBXM01012380">
    <property type="protein sequence ID" value="JAH96197.1"/>
    <property type="molecule type" value="Transcribed_RNA"/>
</dbReference>
<reference evidence="1" key="1">
    <citation type="submission" date="2014-11" db="EMBL/GenBank/DDBJ databases">
        <authorList>
            <person name="Amaro Gonzalez C."/>
        </authorList>
    </citation>
    <scope>NUCLEOTIDE SEQUENCE</scope>
</reference>
<protein>
    <submittedName>
        <fullName evidence="1">Uncharacterized protein</fullName>
    </submittedName>
</protein>